<organism evidence="2 3">
    <name type="scientific">Nyctereutes procyonoides</name>
    <name type="common">Raccoon dog</name>
    <name type="synonym">Canis procyonoides</name>
    <dbReference type="NCBI Taxonomy" id="34880"/>
    <lineage>
        <taxon>Eukaryota</taxon>
        <taxon>Metazoa</taxon>
        <taxon>Chordata</taxon>
        <taxon>Craniata</taxon>
        <taxon>Vertebrata</taxon>
        <taxon>Euteleostomi</taxon>
        <taxon>Mammalia</taxon>
        <taxon>Eutheria</taxon>
        <taxon>Laurasiatheria</taxon>
        <taxon>Carnivora</taxon>
        <taxon>Caniformia</taxon>
        <taxon>Canidae</taxon>
        <taxon>Nyctereutes</taxon>
    </lineage>
</organism>
<accession>A0A811ZV63</accession>
<dbReference type="Proteomes" id="UP000645828">
    <property type="component" value="Unassembled WGS sequence"/>
</dbReference>
<comment type="caution">
    <text evidence="2">The sequence shown here is derived from an EMBL/GenBank/DDBJ whole genome shotgun (WGS) entry which is preliminary data.</text>
</comment>
<dbReference type="InterPro" id="IPR040779">
    <property type="entry name" value="DUF5538"/>
</dbReference>
<sequence>MPGLRVHLVLHPLRPPQELHAALPPPTLMIVGPAGLPWRTKLMVRSTPPTQRPPTGSAASQVSSSLLRAGGVVSGYDLALGPREAGQPPPSDLEGKSLPLLPDSKGFLPGLF</sequence>
<gene>
    <name evidence="2" type="ORF">NYPRO_LOCUS25164</name>
</gene>
<evidence type="ECO:0000313" key="3">
    <source>
        <dbReference type="Proteomes" id="UP000645828"/>
    </source>
</evidence>
<evidence type="ECO:0000256" key="1">
    <source>
        <dbReference type="SAM" id="MobiDB-lite"/>
    </source>
</evidence>
<name>A0A811ZV63_NYCPR</name>
<reference evidence="2" key="1">
    <citation type="submission" date="2020-12" db="EMBL/GenBank/DDBJ databases">
        <authorList>
            <consortium name="Molecular Ecology Group"/>
        </authorList>
    </citation>
    <scope>NUCLEOTIDE SEQUENCE</scope>
    <source>
        <strain evidence="2">TBG_1078</strain>
    </source>
</reference>
<evidence type="ECO:0000313" key="2">
    <source>
        <dbReference type="EMBL" id="CAD7692370.1"/>
    </source>
</evidence>
<dbReference type="AlphaFoldDB" id="A0A811ZV63"/>
<keyword evidence="3" id="KW-1185">Reference proteome</keyword>
<proteinExistence type="predicted"/>
<protein>
    <submittedName>
        <fullName evidence="2">(raccoon dog) hypothetical protein</fullName>
    </submittedName>
</protein>
<dbReference type="Pfam" id="PF17692">
    <property type="entry name" value="DUF5538"/>
    <property type="match status" value="1"/>
</dbReference>
<feature type="region of interest" description="Disordered" evidence="1">
    <location>
        <begin position="78"/>
        <end position="112"/>
    </location>
</feature>
<dbReference type="EMBL" id="CAJHUB010000775">
    <property type="protein sequence ID" value="CAD7692370.1"/>
    <property type="molecule type" value="Genomic_DNA"/>
</dbReference>